<dbReference type="AlphaFoldDB" id="A0AA87ZWQ3"/>
<evidence type="ECO:0000313" key="3">
    <source>
        <dbReference type="Proteomes" id="UP001187192"/>
    </source>
</evidence>
<feature type="region of interest" description="Disordered" evidence="1">
    <location>
        <begin position="33"/>
        <end position="58"/>
    </location>
</feature>
<comment type="caution">
    <text evidence="2">The sequence shown here is derived from an EMBL/GenBank/DDBJ whole genome shotgun (WGS) entry which is preliminary data.</text>
</comment>
<name>A0AA87ZWQ3_FICCA</name>
<gene>
    <name evidence="2" type="ORF">TIFTF001_048258</name>
</gene>
<feature type="compositionally biased region" description="Basic and acidic residues" evidence="1">
    <location>
        <begin position="37"/>
        <end position="58"/>
    </location>
</feature>
<evidence type="ECO:0000256" key="1">
    <source>
        <dbReference type="SAM" id="MobiDB-lite"/>
    </source>
</evidence>
<protein>
    <submittedName>
        <fullName evidence="2">Uncharacterized protein</fullName>
    </submittedName>
</protein>
<organism evidence="2 3">
    <name type="scientific">Ficus carica</name>
    <name type="common">Common fig</name>
    <dbReference type="NCBI Taxonomy" id="3494"/>
    <lineage>
        <taxon>Eukaryota</taxon>
        <taxon>Viridiplantae</taxon>
        <taxon>Streptophyta</taxon>
        <taxon>Embryophyta</taxon>
        <taxon>Tracheophyta</taxon>
        <taxon>Spermatophyta</taxon>
        <taxon>Magnoliopsida</taxon>
        <taxon>eudicotyledons</taxon>
        <taxon>Gunneridae</taxon>
        <taxon>Pentapetalae</taxon>
        <taxon>rosids</taxon>
        <taxon>fabids</taxon>
        <taxon>Rosales</taxon>
        <taxon>Moraceae</taxon>
        <taxon>Ficeae</taxon>
        <taxon>Ficus</taxon>
    </lineage>
</organism>
<keyword evidence="3" id="KW-1185">Reference proteome</keyword>
<proteinExistence type="predicted"/>
<accession>A0AA87ZWQ3</accession>
<dbReference type="Proteomes" id="UP001187192">
    <property type="component" value="Unassembled WGS sequence"/>
</dbReference>
<evidence type="ECO:0000313" key="2">
    <source>
        <dbReference type="EMBL" id="GMN33391.1"/>
    </source>
</evidence>
<dbReference type="EMBL" id="BTGU01006008">
    <property type="protein sequence ID" value="GMN33391.1"/>
    <property type="molecule type" value="Genomic_DNA"/>
</dbReference>
<feature type="non-terminal residue" evidence="2">
    <location>
        <position position="1"/>
    </location>
</feature>
<reference evidence="2" key="1">
    <citation type="submission" date="2023-07" db="EMBL/GenBank/DDBJ databases">
        <title>draft genome sequence of fig (Ficus carica).</title>
        <authorList>
            <person name="Takahashi T."/>
            <person name="Nishimura K."/>
        </authorList>
    </citation>
    <scope>NUCLEOTIDE SEQUENCE</scope>
</reference>
<sequence length="58" mass="6924">QTAQKFFLNIRKEETEGTSSGEITKIEKCFRRARKEGKRERVPENNRGKRETIEKERV</sequence>